<evidence type="ECO:0000256" key="4">
    <source>
        <dbReference type="ARBA" id="ARBA00022989"/>
    </source>
</evidence>
<keyword evidence="3 6" id="KW-0812">Transmembrane</keyword>
<keyword evidence="9" id="KW-1185">Reference proteome</keyword>
<dbReference type="EMBL" id="CP049740">
    <property type="protein sequence ID" value="QII82910.1"/>
    <property type="molecule type" value="Genomic_DNA"/>
</dbReference>
<dbReference type="Pfam" id="PF12698">
    <property type="entry name" value="ABC2_membrane_3"/>
    <property type="match status" value="1"/>
</dbReference>
<evidence type="ECO:0000256" key="5">
    <source>
        <dbReference type="ARBA" id="ARBA00023136"/>
    </source>
</evidence>
<dbReference type="Proteomes" id="UP000501451">
    <property type="component" value="Chromosome"/>
</dbReference>
<dbReference type="InterPro" id="IPR013525">
    <property type="entry name" value="ABC2_TM"/>
</dbReference>
<protein>
    <submittedName>
        <fullName evidence="8">ABC transporter permease</fullName>
    </submittedName>
</protein>
<dbReference type="PANTHER" id="PTHR30294:SF29">
    <property type="entry name" value="MULTIDRUG ABC TRANSPORTER PERMEASE YBHS-RELATED"/>
    <property type="match status" value="1"/>
</dbReference>
<dbReference type="AlphaFoldDB" id="A0A6G7KCE3"/>
<dbReference type="GO" id="GO:0005886">
    <property type="term" value="C:plasma membrane"/>
    <property type="evidence" value="ECO:0007669"/>
    <property type="project" value="UniProtKB-SubCell"/>
</dbReference>
<organism evidence="8 9">
    <name type="scientific">Jeotgalibaca arthritidis</name>
    <dbReference type="NCBI Taxonomy" id="1868794"/>
    <lineage>
        <taxon>Bacteria</taxon>
        <taxon>Bacillati</taxon>
        <taxon>Bacillota</taxon>
        <taxon>Bacilli</taxon>
        <taxon>Lactobacillales</taxon>
        <taxon>Carnobacteriaceae</taxon>
        <taxon>Jeotgalibaca</taxon>
    </lineage>
</organism>
<feature type="transmembrane region" description="Helical" evidence="6">
    <location>
        <begin position="272"/>
        <end position="289"/>
    </location>
</feature>
<dbReference type="GO" id="GO:0140359">
    <property type="term" value="F:ABC-type transporter activity"/>
    <property type="evidence" value="ECO:0007669"/>
    <property type="project" value="InterPro"/>
</dbReference>
<feature type="transmembrane region" description="Helical" evidence="6">
    <location>
        <begin position="356"/>
        <end position="374"/>
    </location>
</feature>
<feature type="transmembrane region" description="Helical" evidence="6">
    <location>
        <begin position="301"/>
        <end position="318"/>
    </location>
</feature>
<evidence type="ECO:0000313" key="9">
    <source>
        <dbReference type="Proteomes" id="UP000501451"/>
    </source>
</evidence>
<dbReference type="PANTHER" id="PTHR30294">
    <property type="entry name" value="MEMBRANE COMPONENT OF ABC TRANSPORTER YHHJ-RELATED"/>
    <property type="match status" value="1"/>
</dbReference>
<evidence type="ECO:0000313" key="8">
    <source>
        <dbReference type="EMBL" id="QII82910.1"/>
    </source>
</evidence>
<sequence length="385" mass="43940">MRQFWIHLKTEVRAILKQWPQVIGTYLLIPLFFALLMGFSFDTAFTPEVSIEPISVSLRNEDQGPAGQQLVDVMKSEEMSEIFELVEMDDADFHLQIAEDYSEQLEDTLITIETEPNVSSTDSTILSQFIQEWQQTLVDQRQLASELEAVENPESIQNLVASLEEAVALNREDTIQTVAYDSDTALTSNQFTAISGFLYLLFMSLSSSVAMQTKKEFTGLKKRIGVLPLTTTQTVLYDILTNTLVFTVLSMFYMGLWRLFDHQTFVGNPFHYLFWILIYTLFFQVLNVGMSKLPSGKWTNIFYQVILMVYMIFGFIPIDRIVGGEIGQLLSENIVRQIFTQPFYDYMLTGQVGENIGVALGLILASLLLIFMTIRLSDRKEMQTA</sequence>
<feature type="domain" description="ABC-2 type transporter transmembrane" evidence="7">
    <location>
        <begin position="25"/>
        <end position="369"/>
    </location>
</feature>
<proteinExistence type="predicted"/>
<dbReference type="InterPro" id="IPR051449">
    <property type="entry name" value="ABC-2_transporter_component"/>
</dbReference>
<keyword evidence="4 6" id="KW-1133">Transmembrane helix</keyword>
<reference evidence="8 9" key="1">
    <citation type="journal article" date="2017" name="Int. J. Syst. Evol. Microbiol.">
        <title>Jeotgalibaca porci sp. nov. and Jeotgalibaca arthritidis sp. nov., isolated from pigs, and emended description of the genus Jeotgalibaca.</title>
        <authorList>
            <person name="Zamora L."/>
            <person name="Perez-Sancho M."/>
            <person name="Dominguez L."/>
            <person name="Fernandez-Garayzabal J.F."/>
            <person name="Vela A.I."/>
        </authorList>
    </citation>
    <scope>NUCLEOTIDE SEQUENCE [LARGE SCALE GENOMIC DNA]</scope>
    <source>
        <strain evidence="8 9">CECT 9157</strain>
    </source>
</reference>
<keyword evidence="2" id="KW-1003">Cell membrane</keyword>
<gene>
    <name evidence="8" type="ORF">G7057_10950</name>
</gene>
<name>A0A6G7KCE3_9LACT</name>
<feature type="transmembrane region" description="Helical" evidence="6">
    <location>
        <begin position="21"/>
        <end position="41"/>
    </location>
</feature>
<evidence type="ECO:0000256" key="2">
    <source>
        <dbReference type="ARBA" id="ARBA00022475"/>
    </source>
</evidence>
<evidence type="ECO:0000256" key="3">
    <source>
        <dbReference type="ARBA" id="ARBA00022692"/>
    </source>
</evidence>
<evidence type="ECO:0000259" key="7">
    <source>
        <dbReference type="Pfam" id="PF12698"/>
    </source>
</evidence>
<dbReference type="RefSeq" id="WP_166163724.1">
    <property type="nucleotide sequence ID" value="NZ_CP049740.1"/>
</dbReference>
<feature type="transmembrane region" description="Helical" evidence="6">
    <location>
        <begin position="191"/>
        <end position="213"/>
    </location>
</feature>
<accession>A0A6G7KCE3</accession>
<dbReference type="KEGG" id="jar:G7057_10950"/>
<feature type="transmembrane region" description="Helical" evidence="6">
    <location>
        <begin position="234"/>
        <end position="260"/>
    </location>
</feature>
<evidence type="ECO:0000256" key="1">
    <source>
        <dbReference type="ARBA" id="ARBA00004651"/>
    </source>
</evidence>
<comment type="subcellular location">
    <subcellularLocation>
        <location evidence="1">Cell membrane</location>
        <topology evidence="1">Multi-pass membrane protein</topology>
    </subcellularLocation>
</comment>
<evidence type="ECO:0000256" key="6">
    <source>
        <dbReference type="SAM" id="Phobius"/>
    </source>
</evidence>
<keyword evidence="5 6" id="KW-0472">Membrane</keyword>